<reference evidence="2 3" key="1">
    <citation type="journal article" date="2015" name="Proc. Natl. Acad. Sci. U.S.A.">
        <title>The resurrection genome of Boea hygrometrica: A blueprint for survival of dehydration.</title>
        <authorList>
            <person name="Xiao L."/>
            <person name="Yang G."/>
            <person name="Zhang L."/>
            <person name="Yang X."/>
            <person name="Zhao S."/>
            <person name="Ji Z."/>
            <person name="Zhou Q."/>
            <person name="Hu M."/>
            <person name="Wang Y."/>
            <person name="Chen M."/>
            <person name="Xu Y."/>
            <person name="Jin H."/>
            <person name="Xiao X."/>
            <person name="Hu G."/>
            <person name="Bao F."/>
            <person name="Hu Y."/>
            <person name="Wan P."/>
            <person name="Li L."/>
            <person name="Deng X."/>
            <person name="Kuang T."/>
            <person name="Xiang C."/>
            <person name="Zhu J.K."/>
            <person name="Oliver M.J."/>
            <person name="He Y."/>
        </authorList>
    </citation>
    <scope>NUCLEOTIDE SEQUENCE [LARGE SCALE GENOMIC DNA]</scope>
    <source>
        <strain evidence="3">cv. XS01</strain>
    </source>
</reference>
<dbReference type="Proteomes" id="UP000250235">
    <property type="component" value="Unassembled WGS sequence"/>
</dbReference>
<feature type="chain" id="PRO_5016325742" description="Secreted protein" evidence="1">
    <location>
        <begin position="23"/>
        <end position="69"/>
    </location>
</feature>
<proteinExistence type="predicted"/>
<evidence type="ECO:0008006" key="4">
    <source>
        <dbReference type="Google" id="ProtNLM"/>
    </source>
</evidence>
<feature type="signal peptide" evidence="1">
    <location>
        <begin position="1"/>
        <end position="22"/>
    </location>
</feature>
<dbReference type="EMBL" id="KV007546">
    <property type="protein sequence ID" value="KZV31294.1"/>
    <property type="molecule type" value="Genomic_DNA"/>
</dbReference>
<accession>A0A2Z7B9S3</accession>
<evidence type="ECO:0000313" key="2">
    <source>
        <dbReference type="EMBL" id="KZV31294.1"/>
    </source>
</evidence>
<keyword evidence="3" id="KW-1185">Reference proteome</keyword>
<keyword evidence="1" id="KW-0732">Signal</keyword>
<organism evidence="2 3">
    <name type="scientific">Dorcoceras hygrometricum</name>
    <dbReference type="NCBI Taxonomy" id="472368"/>
    <lineage>
        <taxon>Eukaryota</taxon>
        <taxon>Viridiplantae</taxon>
        <taxon>Streptophyta</taxon>
        <taxon>Embryophyta</taxon>
        <taxon>Tracheophyta</taxon>
        <taxon>Spermatophyta</taxon>
        <taxon>Magnoliopsida</taxon>
        <taxon>eudicotyledons</taxon>
        <taxon>Gunneridae</taxon>
        <taxon>Pentapetalae</taxon>
        <taxon>asterids</taxon>
        <taxon>lamiids</taxon>
        <taxon>Lamiales</taxon>
        <taxon>Gesneriaceae</taxon>
        <taxon>Didymocarpoideae</taxon>
        <taxon>Trichosporeae</taxon>
        <taxon>Loxocarpinae</taxon>
        <taxon>Dorcoceras</taxon>
    </lineage>
</organism>
<gene>
    <name evidence="2" type="ORF">F511_41128</name>
</gene>
<name>A0A2Z7B9S3_9LAMI</name>
<evidence type="ECO:0000313" key="3">
    <source>
        <dbReference type="Proteomes" id="UP000250235"/>
    </source>
</evidence>
<evidence type="ECO:0000256" key="1">
    <source>
        <dbReference type="SAM" id="SignalP"/>
    </source>
</evidence>
<dbReference type="AlphaFoldDB" id="A0A2Z7B9S3"/>
<protein>
    <recommendedName>
        <fullName evidence="4">Secreted protein</fullName>
    </recommendedName>
</protein>
<sequence>MRRVRAVRFPAFVHSLWTMARSVADSSGTGWTWVWSNQRGSSQGGRSREVDRREVGDVAWGVCMLWVGL</sequence>